<dbReference type="AlphaFoldDB" id="A0A844G907"/>
<organism evidence="2 3">
    <name type="scientific">Paludibacterium denitrificans</name>
    <dbReference type="NCBI Taxonomy" id="2675226"/>
    <lineage>
        <taxon>Bacteria</taxon>
        <taxon>Pseudomonadati</taxon>
        <taxon>Pseudomonadota</taxon>
        <taxon>Betaproteobacteria</taxon>
        <taxon>Neisseriales</taxon>
        <taxon>Chromobacteriaceae</taxon>
        <taxon>Paludibacterium</taxon>
    </lineage>
</organism>
<dbReference type="EMBL" id="WLYX01000001">
    <property type="protein sequence ID" value="MTD32886.1"/>
    <property type="molecule type" value="Genomic_DNA"/>
</dbReference>
<accession>A0A844G907</accession>
<feature type="transmembrane region" description="Helical" evidence="1">
    <location>
        <begin position="20"/>
        <end position="42"/>
    </location>
</feature>
<evidence type="ECO:0000313" key="2">
    <source>
        <dbReference type="EMBL" id="MTD32886.1"/>
    </source>
</evidence>
<reference evidence="2 3" key="1">
    <citation type="submission" date="2019-11" db="EMBL/GenBank/DDBJ databases">
        <title>Draft genome sequence of Paludibacterium sp. dN18-1.</title>
        <authorList>
            <person name="Im W.-T."/>
        </authorList>
    </citation>
    <scope>NUCLEOTIDE SEQUENCE [LARGE SCALE GENOMIC DNA]</scope>
    <source>
        <strain evidence="3">dN 18-1</strain>
    </source>
</reference>
<gene>
    <name evidence="2" type="ORF">GKE73_05500</name>
</gene>
<proteinExistence type="predicted"/>
<comment type="caution">
    <text evidence="2">The sequence shown here is derived from an EMBL/GenBank/DDBJ whole genome shotgun (WGS) entry which is preliminary data.</text>
</comment>
<evidence type="ECO:0008006" key="4">
    <source>
        <dbReference type="Google" id="ProtNLM"/>
    </source>
</evidence>
<protein>
    <recommendedName>
        <fullName evidence="4">Transmembrane protein</fullName>
    </recommendedName>
</protein>
<feature type="transmembrane region" description="Helical" evidence="1">
    <location>
        <begin position="63"/>
        <end position="96"/>
    </location>
</feature>
<evidence type="ECO:0000256" key="1">
    <source>
        <dbReference type="SAM" id="Phobius"/>
    </source>
</evidence>
<name>A0A844G907_9NEIS</name>
<sequence>MEILTREDEQKLHTITLVVYILQAVSLFVGVTALVAIIINYIKRDDWRGSAYESHCIWQMRTFWYALLGYIVVSMLVFAFGLGVLIAGVVWLWYVYRIVKGILYFNDGKAMPL</sequence>
<dbReference type="RefSeq" id="WP_230369507.1">
    <property type="nucleotide sequence ID" value="NZ_WLYX01000001.1"/>
</dbReference>
<evidence type="ECO:0000313" key="3">
    <source>
        <dbReference type="Proteomes" id="UP000446658"/>
    </source>
</evidence>
<keyword evidence="1" id="KW-0812">Transmembrane</keyword>
<dbReference type="Proteomes" id="UP000446658">
    <property type="component" value="Unassembled WGS sequence"/>
</dbReference>
<keyword evidence="1" id="KW-1133">Transmembrane helix</keyword>
<keyword evidence="1" id="KW-0472">Membrane</keyword>
<keyword evidence="3" id="KW-1185">Reference proteome</keyword>